<sequence length="208" mass="23191">MFTKKDLFSSLITGFYTGLIAWQILMFLGRPSVMGYSFAWLMIVVPVFWILGVNLGYFLGRWINFFNQFGKFAAIGFTNAAVDFGVLNLLIAWSGIATGILYAVFKTISFIVSVTHSYYWNRHWVFGSQSVEKRKEFFEFISVYIVASAINVGTASATVFWVDPMFGLGQNAWANVGAVAGSAVALAFSFVGVRTMVFKKKENALPQI</sequence>
<protein>
    <recommendedName>
        <fullName evidence="7">GtrA/DPMS transmembrane domain-containing protein</fullName>
    </recommendedName>
</protein>
<keyword evidence="5 6" id="KW-0472">Membrane</keyword>
<feature type="transmembrane region" description="Helical" evidence="6">
    <location>
        <begin position="173"/>
        <end position="193"/>
    </location>
</feature>
<comment type="caution">
    <text evidence="8">The sequence shown here is derived from an EMBL/GenBank/DDBJ whole genome shotgun (WGS) entry which is preliminary data.</text>
</comment>
<evidence type="ECO:0000313" key="9">
    <source>
        <dbReference type="Proteomes" id="UP000176834"/>
    </source>
</evidence>
<accession>A0A1F8F454</accession>
<dbReference type="GO" id="GO:0000271">
    <property type="term" value="P:polysaccharide biosynthetic process"/>
    <property type="evidence" value="ECO:0007669"/>
    <property type="project" value="InterPro"/>
</dbReference>
<feature type="domain" description="GtrA/DPMS transmembrane" evidence="7">
    <location>
        <begin position="71"/>
        <end position="198"/>
    </location>
</feature>
<evidence type="ECO:0000256" key="3">
    <source>
        <dbReference type="ARBA" id="ARBA00022692"/>
    </source>
</evidence>
<evidence type="ECO:0000313" key="8">
    <source>
        <dbReference type="EMBL" id="OGN07380.1"/>
    </source>
</evidence>
<keyword evidence="4 6" id="KW-1133">Transmembrane helix</keyword>
<feature type="transmembrane region" description="Helical" evidence="6">
    <location>
        <begin position="99"/>
        <end position="120"/>
    </location>
</feature>
<feature type="transmembrane region" description="Helical" evidence="6">
    <location>
        <begin position="141"/>
        <end position="161"/>
    </location>
</feature>
<feature type="transmembrane region" description="Helical" evidence="6">
    <location>
        <begin position="7"/>
        <end position="25"/>
    </location>
</feature>
<evidence type="ECO:0000256" key="4">
    <source>
        <dbReference type="ARBA" id="ARBA00022989"/>
    </source>
</evidence>
<dbReference type="AlphaFoldDB" id="A0A1F8F454"/>
<gene>
    <name evidence="8" type="ORF">A3B86_01360</name>
</gene>
<keyword evidence="3 6" id="KW-0812">Transmembrane</keyword>
<evidence type="ECO:0000259" key="7">
    <source>
        <dbReference type="Pfam" id="PF04138"/>
    </source>
</evidence>
<feature type="transmembrane region" description="Helical" evidence="6">
    <location>
        <begin position="37"/>
        <end position="60"/>
    </location>
</feature>
<dbReference type="PANTHER" id="PTHR38459:SF1">
    <property type="entry name" value="PROPHAGE BACTOPRENOL-LINKED GLUCOSE TRANSLOCASE HOMOLOG"/>
    <property type="match status" value="1"/>
</dbReference>
<feature type="transmembrane region" description="Helical" evidence="6">
    <location>
        <begin position="72"/>
        <end position="93"/>
    </location>
</feature>
<evidence type="ECO:0000256" key="1">
    <source>
        <dbReference type="ARBA" id="ARBA00004141"/>
    </source>
</evidence>
<comment type="similarity">
    <text evidence="2">Belongs to the GtrA family.</text>
</comment>
<dbReference type="Pfam" id="PF04138">
    <property type="entry name" value="GtrA_DPMS_TM"/>
    <property type="match status" value="1"/>
</dbReference>
<name>A0A1F8F454_9BACT</name>
<evidence type="ECO:0000256" key="6">
    <source>
        <dbReference type="SAM" id="Phobius"/>
    </source>
</evidence>
<comment type="subcellular location">
    <subcellularLocation>
        <location evidence="1">Membrane</location>
        <topology evidence="1">Multi-pass membrane protein</topology>
    </subcellularLocation>
</comment>
<dbReference type="PANTHER" id="PTHR38459">
    <property type="entry name" value="PROPHAGE BACTOPRENOL-LINKED GLUCOSE TRANSLOCASE HOMOLOG"/>
    <property type="match status" value="1"/>
</dbReference>
<evidence type="ECO:0000256" key="2">
    <source>
        <dbReference type="ARBA" id="ARBA00009399"/>
    </source>
</evidence>
<evidence type="ECO:0000256" key="5">
    <source>
        <dbReference type="ARBA" id="ARBA00023136"/>
    </source>
</evidence>
<dbReference type="EMBL" id="MGJN01000007">
    <property type="protein sequence ID" value="OGN07380.1"/>
    <property type="molecule type" value="Genomic_DNA"/>
</dbReference>
<dbReference type="GO" id="GO:0005886">
    <property type="term" value="C:plasma membrane"/>
    <property type="evidence" value="ECO:0007669"/>
    <property type="project" value="TreeGrafter"/>
</dbReference>
<organism evidence="8 9">
    <name type="scientific">Candidatus Yanofskybacteria bacterium RIFCSPHIGHO2_02_FULL_38_22b</name>
    <dbReference type="NCBI Taxonomy" id="1802673"/>
    <lineage>
        <taxon>Bacteria</taxon>
        <taxon>Candidatus Yanofskyibacteriota</taxon>
    </lineage>
</organism>
<dbReference type="InterPro" id="IPR007267">
    <property type="entry name" value="GtrA_DPMS_TM"/>
</dbReference>
<dbReference type="Proteomes" id="UP000176834">
    <property type="component" value="Unassembled WGS sequence"/>
</dbReference>
<dbReference type="InterPro" id="IPR051401">
    <property type="entry name" value="GtrA_CellWall_Glycosyl"/>
</dbReference>
<reference evidence="8 9" key="1">
    <citation type="journal article" date="2016" name="Nat. Commun.">
        <title>Thousands of microbial genomes shed light on interconnected biogeochemical processes in an aquifer system.</title>
        <authorList>
            <person name="Anantharaman K."/>
            <person name="Brown C.T."/>
            <person name="Hug L.A."/>
            <person name="Sharon I."/>
            <person name="Castelle C.J."/>
            <person name="Probst A.J."/>
            <person name="Thomas B.C."/>
            <person name="Singh A."/>
            <person name="Wilkins M.J."/>
            <person name="Karaoz U."/>
            <person name="Brodie E.L."/>
            <person name="Williams K.H."/>
            <person name="Hubbard S.S."/>
            <person name="Banfield J.F."/>
        </authorList>
    </citation>
    <scope>NUCLEOTIDE SEQUENCE [LARGE SCALE GENOMIC DNA]</scope>
</reference>
<proteinExistence type="inferred from homology"/>